<comment type="caution">
    <text evidence="3">The sequence shown here is derived from an EMBL/GenBank/DDBJ whole genome shotgun (WGS) entry which is preliminary data.</text>
</comment>
<dbReference type="InterPro" id="IPR051168">
    <property type="entry name" value="AASS"/>
</dbReference>
<feature type="domain" description="Alanine dehydrogenase/pyridine nucleotide transhydrogenase N-terminal" evidence="2">
    <location>
        <begin position="3"/>
        <end position="101"/>
    </location>
</feature>
<gene>
    <name evidence="3" type="ORF">MKP09_03295</name>
</gene>
<dbReference type="Proteomes" id="UP001202248">
    <property type="component" value="Unassembled WGS sequence"/>
</dbReference>
<dbReference type="SMART" id="SM01003">
    <property type="entry name" value="AlaDh_PNT_N"/>
    <property type="match status" value="1"/>
</dbReference>
<proteinExistence type="predicted"/>
<dbReference type="PANTHER" id="PTHR11133">
    <property type="entry name" value="SACCHAROPINE DEHYDROGENASE"/>
    <property type="match status" value="1"/>
</dbReference>
<organism evidence="3 4">
    <name type="scientific">Niabella ginsengisoli</name>
    <dbReference type="NCBI Taxonomy" id="522298"/>
    <lineage>
        <taxon>Bacteria</taxon>
        <taxon>Pseudomonadati</taxon>
        <taxon>Bacteroidota</taxon>
        <taxon>Chitinophagia</taxon>
        <taxon>Chitinophagales</taxon>
        <taxon>Chitinophagaceae</taxon>
        <taxon>Niabella</taxon>
    </lineage>
</organism>
<reference evidence="3 4" key="1">
    <citation type="submission" date="2022-02" db="EMBL/GenBank/DDBJ databases">
        <authorList>
            <person name="Min J."/>
        </authorList>
    </citation>
    <scope>NUCLEOTIDE SEQUENCE [LARGE SCALE GENOMIC DNA]</scope>
    <source>
        <strain evidence="3 4">GR10-1</strain>
    </source>
</reference>
<dbReference type="EMBL" id="JAKWBL010000001">
    <property type="protein sequence ID" value="MCH5597010.1"/>
    <property type="molecule type" value="Genomic_DNA"/>
</dbReference>
<evidence type="ECO:0000313" key="3">
    <source>
        <dbReference type="EMBL" id="MCH5597010.1"/>
    </source>
</evidence>
<protein>
    <recommendedName>
        <fullName evidence="2">Alanine dehydrogenase/pyridine nucleotide transhydrogenase N-terminal domain-containing protein</fullName>
    </recommendedName>
</protein>
<dbReference type="Pfam" id="PF05222">
    <property type="entry name" value="AlaDh_PNT_N"/>
    <property type="match status" value="1"/>
</dbReference>
<keyword evidence="1" id="KW-0560">Oxidoreductase</keyword>
<dbReference type="SUPFAM" id="SSF52283">
    <property type="entry name" value="Formate/glycerate dehydrogenase catalytic domain-like"/>
    <property type="match status" value="1"/>
</dbReference>
<dbReference type="PANTHER" id="PTHR11133:SF22">
    <property type="entry name" value="ALPHA-AMINOADIPIC SEMIALDEHYDE SYNTHASE, MITOCHONDRIAL"/>
    <property type="match status" value="1"/>
</dbReference>
<evidence type="ECO:0000313" key="4">
    <source>
        <dbReference type="Proteomes" id="UP001202248"/>
    </source>
</evidence>
<name>A0ABS9SF95_9BACT</name>
<evidence type="ECO:0000256" key="1">
    <source>
        <dbReference type="ARBA" id="ARBA00023002"/>
    </source>
</evidence>
<sequence length="137" mass="16036">MTVQPSETRSYKDFEYERAGVKLNQDLSKCDVLLGIKEVPVASLINNKTYLFFSHTKKKQPHNKHLLQAILQKKITLIDYECLEHEDGQRIIGFGFLQELLVHTTELWLMVIEPAYIIWNECTNKKTLRTLYIVILV</sequence>
<dbReference type="InterPro" id="IPR007886">
    <property type="entry name" value="AlaDH/PNT_N"/>
</dbReference>
<accession>A0ABS9SF95</accession>
<dbReference type="Gene3D" id="3.40.50.720">
    <property type="entry name" value="NAD(P)-binding Rossmann-like Domain"/>
    <property type="match status" value="1"/>
</dbReference>
<evidence type="ECO:0000259" key="2">
    <source>
        <dbReference type="SMART" id="SM01003"/>
    </source>
</evidence>
<keyword evidence="4" id="KW-1185">Reference proteome</keyword>